<dbReference type="Gene3D" id="3.30.565.10">
    <property type="entry name" value="Histidine kinase-like ATPase, C-terminal domain"/>
    <property type="match status" value="1"/>
</dbReference>
<feature type="domain" description="Histidine kinase" evidence="7">
    <location>
        <begin position="401"/>
        <end position="623"/>
    </location>
</feature>
<feature type="transmembrane region" description="Helical" evidence="6">
    <location>
        <begin position="297"/>
        <end position="320"/>
    </location>
</feature>
<dbReference type="Pfam" id="PF02518">
    <property type="entry name" value="HATPase_c"/>
    <property type="match status" value="1"/>
</dbReference>
<dbReference type="SMART" id="SM00448">
    <property type="entry name" value="REC"/>
    <property type="match status" value="1"/>
</dbReference>
<dbReference type="SUPFAM" id="SSF55874">
    <property type="entry name" value="ATPase domain of HSP90 chaperone/DNA topoisomerase II/histidine kinase"/>
    <property type="match status" value="1"/>
</dbReference>
<dbReference type="Pfam" id="PF00072">
    <property type="entry name" value="Response_reg"/>
    <property type="match status" value="1"/>
</dbReference>
<evidence type="ECO:0000256" key="3">
    <source>
        <dbReference type="ARBA" id="ARBA00022553"/>
    </source>
</evidence>
<accession>A0ABM7MMM4</accession>
<evidence type="ECO:0000256" key="4">
    <source>
        <dbReference type="ARBA" id="ARBA00023012"/>
    </source>
</evidence>
<dbReference type="CDD" id="cd16922">
    <property type="entry name" value="HATPase_EvgS-ArcB-TorS-like"/>
    <property type="match status" value="1"/>
</dbReference>
<dbReference type="RefSeq" id="WP_223912617.1">
    <property type="nucleotide sequence ID" value="NZ_AP024238.1"/>
</dbReference>
<proteinExistence type="predicted"/>
<dbReference type="Gene3D" id="3.40.50.2300">
    <property type="match status" value="1"/>
</dbReference>
<dbReference type="EC" id="2.7.13.3" evidence="2"/>
<protein>
    <recommendedName>
        <fullName evidence="2">histidine kinase</fullName>
        <ecNumber evidence="2">2.7.13.3</ecNumber>
    </recommendedName>
</protein>
<dbReference type="CDD" id="cd17546">
    <property type="entry name" value="REC_hyHK_CKI1_RcsC-like"/>
    <property type="match status" value="1"/>
</dbReference>
<dbReference type="PRINTS" id="PR00344">
    <property type="entry name" value="BCTRLSENSOR"/>
</dbReference>
<keyword evidence="9" id="KW-0808">Transferase</keyword>
<dbReference type="InterPro" id="IPR004358">
    <property type="entry name" value="Sig_transdc_His_kin-like_C"/>
</dbReference>
<dbReference type="SUPFAM" id="SSF52172">
    <property type="entry name" value="CheY-like"/>
    <property type="match status" value="1"/>
</dbReference>
<comment type="catalytic activity">
    <reaction evidence="1">
        <text>ATP + protein L-histidine = ADP + protein N-phospho-L-histidine.</text>
        <dbReference type="EC" id="2.7.13.3"/>
    </reaction>
</comment>
<sequence length="870" mass="95059">MTWRFNLTAKMLAFLLLAGVLPLVLLGLTAFGISKQVLIEQAESDNSRLLASFSSYLRLYQSQIEDMATNLAGDPAIGQALVQVDAAASNTFSALEMRAQMGYILNNFVRVKGLDSIHLFSVGGAHFQAGQTLDFSPVQKAVADALLQEALSAPTPILWRGIDANLNQNAAQSKVISVVRAIHYFSSSSGKSEVIGLLVINLNDEIMRRYLEGITLAPGTQLMKLDRRGQIELHADTKRFGQPLTPAMLALVKSTKPVTRLVLDGQEMLMAVQPTAQQGWLITLSPRARLTQKINQLALVTFGLVLLAISAMGILTWYFAKTVVWPIRAVSDGFAAIAKNPDEPHDLLPTGLAKDEVFQLIQGYNNHLLALQIQRKVTQELGLAKTHAEAANLAKSRFLATMSHEIRTPMNGILGMAQLLLMPNLSPQKQQDYAQTILSSGKTLLGLLNDILDLSKIEAGKFQLERVAFKPDTLLTEIQSLFEGAAHAKDLQLKNQWHGAAEQIYQADAHRLRQMLSNLVGNAIKFTRQGQISMECSEIERDTATALLEFSVSDSGIGIAPEKLDLLFKPFSQTDSSTTREFGGTGLGLSIVSTLAHAMGGDVGLQSKLGEGSRFWFRVHVEVLEPQQEALSSAVSMMAGNRAPTQAHQLHGKVLVVEDNPVNCMVIGALLTQLGLTHTVASNGQQAVQAIREGEQPDIILMDLQMPVLDGYAATEQIRQWEYESGQSRLPIIALTADAFEEDRQRSRDVGMDGFLTKPIAMTDLVAALDNYLSSKTATRKCLELASHHILDVKAFKAVVAELIPLLEQHKFAAIPCFEKLIPLVAGTTIADDIHALQLALKDMRFEFVQTRLNQMAGSLVSAENLNSEL</sequence>
<keyword evidence="9" id="KW-0418">Kinase</keyword>
<gene>
    <name evidence="9" type="ORF">MIZ03_2410</name>
</gene>
<dbReference type="InterPro" id="IPR003661">
    <property type="entry name" value="HisK_dim/P_dom"/>
</dbReference>
<keyword evidence="4" id="KW-0902">Two-component regulatory system</keyword>
<keyword evidence="10" id="KW-1185">Reference proteome</keyword>
<keyword evidence="6" id="KW-1133">Transmembrane helix</keyword>
<dbReference type="SUPFAM" id="SSF47384">
    <property type="entry name" value="Homodimeric domain of signal transducing histidine kinase"/>
    <property type="match status" value="1"/>
</dbReference>
<keyword evidence="6" id="KW-0812">Transmembrane</keyword>
<dbReference type="PROSITE" id="PS50109">
    <property type="entry name" value="HIS_KIN"/>
    <property type="match status" value="1"/>
</dbReference>
<dbReference type="InterPro" id="IPR036097">
    <property type="entry name" value="HisK_dim/P_sf"/>
</dbReference>
<dbReference type="CDD" id="cd00082">
    <property type="entry name" value="HisKA"/>
    <property type="match status" value="1"/>
</dbReference>
<organism evidence="9 10">
    <name type="scientific">Rhodoferax lithotrophicus</name>
    <dbReference type="NCBI Taxonomy" id="2798804"/>
    <lineage>
        <taxon>Bacteria</taxon>
        <taxon>Pseudomonadati</taxon>
        <taxon>Pseudomonadota</taxon>
        <taxon>Betaproteobacteria</taxon>
        <taxon>Burkholderiales</taxon>
        <taxon>Comamonadaceae</taxon>
        <taxon>Rhodoferax</taxon>
    </lineage>
</organism>
<evidence type="ECO:0000259" key="7">
    <source>
        <dbReference type="PROSITE" id="PS50109"/>
    </source>
</evidence>
<dbReference type="InterPro" id="IPR001789">
    <property type="entry name" value="Sig_transdc_resp-reg_receiver"/>
</dbReference>
<dbReference type="Pfam" id="PF00512">
    <property type="entry name" value="HisKA"/>
    <property type="match status" value="1"/>
</dbReference>
<keyword evidence="6" id="KW-0472">Membrane</keyword>
<name>A0ABM7MMM4_9BURK</name>
<dbReference type="PANTHER" id="PTHR45339">
    <property type="entry name" value="HYBRID SIGNAL TRANSDUCTION HISTIDINE KINASE J"/>
    <property type="match status" value="1"/>
</dbReference>
<dbReference type="InterPro" id="IPR011006">
    <property type="entry name" value="CheY-like_superfamily"/>
</dbReference>
<evidence type="ECO:0000259" key="8">
    <source>
        <dbReference type="PROSITE" id="PS50110"/>
    </source>
</evidence>
<keyword evidence="3 5" id="KW-0597">Phosphoprotein</keyword>
<dbReference type="InterPro" id="IPR003594">
    <property type="entry name" value="HATPase_dom"/>
</dbReference>
<evidence type="ECO:0000256" key="6">
    <source>
        <dbReference type="SAM" id="Phobius"/>
    </source>
</evidence>
<feature type="modified residue" description="4-aspartylphosphate" evidence="5">
    <location>
        <position position="703"/>
    </location>
</feature>
<dbReference type="SMART" id="SM00388">
    <property type="entry name" value="HisKA"/>
    <property type="match status" value="1"/>
</dbReference>
<feature type="domain" description="Response regulatory" evidence="8">
    <location>
        <begin position="653"/>
        <end position="773"/>
    </location>
</feature>
<evidence type="ECO:0000256" key="5">
    <source>
        <dbReference type="PROSITE-ProRule" id="PRU00169"/>
    </source>
</evidence>
<dbReference type="EMBL" id="AP024238">
    <property type="protein sequence ID" value="BCO27522.1"/>
    <property type="molecule type" value="Genomic_DNA"/>
</dbReference>
<dbReference type="SMART" id="SM00387">
    <property type="entry name" value="HATPase_c"/>
    <property type="match status" value="1"/>
</dbReference>
<evidence type="ECO:0000313" key="9">
    <source>
        <dbReference type="EMBL" id="BCO27522.1"/>
    </source>
</evidence>
<reference evidence="9 10" key="1">
    <citation type="journal article" date="2021" name="Microbiol. Spectr.">
        <title>A Single Bacterium Capable of Oxidation and Reduction of Iron at Circumneutral pH.</title>
        <authorList>
            <person name="Kato S."/>
            <person name="Ohkuma M."/>
        </authorList>
    </citation>
    <scope>NUCLEOTIDE SEQUENCE [LARGE SCALE GENOMIC DNA]</scope>
    <source>
        <strain evidence="9 10">MIZ03</strain>
    </source>
</reference>
<evidence type="ECO:0000256" key="2">
    <source>
        <dbReference type="ARBA" id="ARBA00012438"/>
    </source>
</evidence>
<dbReference type="PROSITE" id="PS50110">
    <property type="entry name" value="RESPONSE_REGULATORY"/>
    <property type="match status" value="1"/>
</dbReference>
<dbReference type="GO" id="GO:0016301">
    <property type="term" value="F:kinase activity"/>
    <property type="evidence" value="ECO:0007669"/>
    <property type="project" value="UniProtKB-KW"/>
</dbReference>
<dbReference type="Gene3D" id="1.10.287.130">
    <property type="match status" value="1"/>
</dbReference>
<dbReference type="InterPro" id="IPR036890">
    <property type="entry name" value="HATPase_C_sf"/>
</dbReference>
<dbReference type="InterPro" id="IPR005467">
    <property type="entry name" value="His_kinase_dom"/>
</dbReference>
<evidence type="ECO:0000313" key="10">
    <source>
        <dbReference type="Proteomes" id="UP000824366"/>
    </source>
</evidence>
<dbReference type="Proteomes" id="UP000824366">
    <property type="component" value="Chromosome"/>
</dbReference>
<dbReference type="PANTHER" id="PTHR45339:SF1">
    <property type="entry name" value="HYBRID SIGNAL TRANSDUCTION HISTIDINE KINASE J"/>
    <property type="match status" value="1"/>
</dbReference>
<evidence type="ECO:0000256" key="1">
    <source>
        <dbReference type="ARBA" id="ARBA00000085"/>
    </source>
</evidence>